<evidence type="ECO:0000313" key="1">
    <source>
        <dbReference type="EMBL" id="NEH90115.1"/>
    </source>
</evidence>
<dbReference type="RefSeq" id="WP_163874068.1">
    <property type="nucleotide sequence ID" value="NZ_WUEP01000001.1"/>
</dbReference>
<protein>
    <submittedName>
        <fullName evidence="1">Uncharacterized protein</fullName>
    </submittedName>
</protein>
<accession>A0A6N9ZAG1</accession>
<dbReference type="AlphaFoldDB" id="A0A6N9ZAG1"/>
<evidence type="ECO:0000313" key="2">
    <source>
        <dbReference type="Proteomes" id="UP000468864"/>
    </source>
</evidence>
<reference evidence="1 2" key="1">
    <citation type="submission" date="2019-12" db="EMBL/GenBank/DDBJ databases">
        <title>Rhizobium genotypes associated with high levels of biological nitrogen fixation by grain legumes in a temperate-maritime cropping system.</title>
        <authorList>
            <person name="Maluk M."/>
            <person name="Francesc Ferrando Molina F."/>
            <person name="Lopez Del Egido L."/>
            <person name="Lafos M."/>
            <person name="Langarica-Fuentes A."/>
            <person name="Gebre Yohannes G."/>
            <person name="Young M.W."/>
            <person name="Martin P."/>
            <person name="Gantlett R."/>
            <person name="Kenicer G."/>
            <person name="Hawes C."/>
            <person name="Begg G.S."/>
            <person name="Quilliam R.S."/>
            <person name="Squire G.R."/>
            <person name="Poole P.S."/>
            <person name="Young P.W."/>
            <person name="Iannetta P.M."/>
            <person name="James E.K."/>
        </authorList>
    </citation>
    <scope>NUCLEOTIDE SEQUENCE [LARGE SCALE GENOMIC DNA]</scope>
    <source>
        <strain evidence="1 2">JHI2449</strain>
    </source>
</reference>
<comment type="caution">
    <text evidence="1">The sequence shown here is derived from an EMBL/GenBank/DDBJ whole genome shotgun (WGS) entry which is preliminary data.</text>
</comment>
<dbReference type="Proteomes" id="UP000468864">
    <property type="component" value="Unassembled WGS sequence"/>
</dbReference>
<name>A0A6N9ZAG1_9HYPH</name>
<organism evidence="1 2">
    <name type="scientific">Rhizobium laguerreae</name>
    <dbReference type="NCBI Taxonomy" id="1076926"/>
    <lineage>
        <taxon>Bacteria</taxon>
        <taxon>Pseudomonadati</taxon>
        <taxon>Pseudomonadota</taxon>
        <taxon>Alphaproteobacteria</taxon>
        <taxon>Hyphomicrobiales</taxon>
        <taxon>Rhizobiaceae</taxon>
        <taxon>Rhizobium/Agrobacterium group</taxon>
        <taxon>Rhizobium</taxon>
    </lineage>
</organism>
<gene>
    <name evidence="1" type="ORF">GR206_03520</name>
</gene>
<proteinExistence type="predicted"/>
<dbReference type="EMBL" id="WUEP01000001">
    <property type="protein sequence ID" value="NEH90115.1"/>
    <property type="molecule type" value="Genomic_DNA"/>
</dbReference>
<sequence>MQQKATANADAFTLVILPNYGNISLFCMQNFSDRALRALPFSMLHADSSVARKQTARSLILDEKNYIARKILLALWYLYGMFSSEVREVSAARQIWDLPKAARVPLPVKGPRLAAG</sequence>